<evidence type="ECO:0000256" key="1">
    <source>
        <dbReference type="SAM" id="MobiDB-lite"/>
    </source>
</evidence>
<evidence type="ECO:0000259" key="2">
    <source>
        <dbReference type="Pfam" id="PF23751"/>
    </source>
</evidence>
<dbReference type="EMBL" id="RCHS01000623">
    <property type="protein sequence ID" value="RMX57734.1"/>
    <property type="molecule type" value="Genomic_DNA"/>
</dbReference>
<dbReference type="SUPFAM" id="SSF50978">
    <property type="entry name" value="WD40 repeat-like"/>
    <property type="match status" value="2"/>
</dbReference>
<dbReference type="AlphaFoldDB" id="A0A3M6UW24"/>
<dbReference type="STRING" id="46731.A0A3M6UW24"/>
<dbReference type="Pfam" id="PF23753">
    <property type="entry name" value="TPR_WDR11"/>
    <property type="match status" value="1"/>
</dbReference>
<feature type="compositionally biased region" description="Polar residues" evidence="1">
    <location>
        <begin position="219"/>
        <end position="229"/>
    </location>
</feature>
<gene>
    <name evidence="5" type="ORF">pdam_00004997</name>
</gene>
<feature type="domain" description="WDR11 first beta-propeller" evidence="2">
    <location>
        <begin position="256"/>
        <end position="330"/>
    </location>
</feature>
<dbReference type="PANTHER" id="PTHR14593">
    <property type="entry name" value="WD REPEAT-CONTAINING PROTEIN 11"/>
    <property type="match status" value="1"/>
</dbReference>
<dbReference type="InterPro" id="IPR057853">
    <property type="entry name" value="Beta-prop_WDR11_2nd"/>
</dbReference>
<evidence type="ECO:0000259" key="4">
    <source>
        <dbReference type="Pfam" id="PF23753"/>
    </source>
</evidence>
<proteinExistence type="predicted"/>
<organism evidence="5 6">
    <name type="scientific">Pocillopora damicornis</name>
    <name type="common">Cauliflower coral</name>
    <name type="synonym">Millepora damicornis</name>
    <dbReference type="NCBI Taxonomy" id="46731"/>
    <lineage>
        <taxon>Eukaryota</taxon>
        <taxon>Metazoa</taxon>
        <taxon>Cnidaria</taxon>
        <taxon>Anthozoa</taxon>
        <taxon>Hexacorallia</taxon>
        <taxon>Scleractinia</taxon>
        <taxon>Astrocoeniina</taxon>
        <taxon>Pocilloporidae</taxon>
        <taxon>Pocillopora</taxon>
    </lineage>
</organism>
<dbReference type="Gene3D" id="2.130.10.10">
    <property type="entry name" value="YVTN repeat-like/Quinoprotein amine dehydrogenase"/>
    <property type="match status" value="3"/>
</dbReference>
<dbReference type="SMART" id="SM00320">
    <property type="entry name" value="WD40"/>
    <property type="match status" value="4"/>
</dbReference>
<feature type="domain" description="WDR11 second beta-propeller" evidence="3">
    <location>
        <begin position="488"/>
        <end position="792"/>
    </location>
</feature>
<dbReference type="InterPro" id="IPR001680">
    <property type="entry name" value="WD40_rpt"/>
</dbReference>
<dbReference type="PANTHER" id="PTHR14593:SF5">
    <property type="entry name" value="WD REPEAT-CONTAINING PROTEIN 11"/>
    <property type="match status" value="1"/>
</dbReference>
<dbReference type="InterPro" id="IPR036322">
    <property type="entry name" value="WD40_repeat_dom_sf"/>
</dbReference>
<feature type="domain" description="WDR11 TPR" evidence="4">
    <location>
        <begin position="895"/>
        <end position="1214"/>
    </location>
</feature>
<dbReference type="InterPro" id="IPR039694">
    <property type="entry name" value="WDR11"/>
</dbReference>
<dbReference type="InterPro" id="IPR057852">
    <property type="entry name" value="Beta-prop_WDR11_1st"/>
</dbReference>
<dbReference type="OrthoDB" id="1291858at2759"/>
<sequence>MKLSPRVLPGALHSHNRGACDWGRQSLIAYGCQNFVVVFDPKSVQVIQVLTLHTAPCTKVKWARDNYHHDSNSPYILRLASGDTSGNVIVWDISQGTAVTEFSEGNRPILDLEWLATQDACHDLLAVLHAPSSMILWNADTGTKLWKKTFQEALLCFAFDPFIPSNVTLMCQDWILFINDFSIGKAPESNGRKFYLTSSGSASPSGGFVGSPTAGPDSKNATKQSTPKSALSRMRLWGGGESKNRAGEESVVLSDCLQLAYLPSAHHHLLALFPREVMILDMEINQAVCSFSLERNSPSFLQVIPCQQRDVLMCLHENGSVIMRVRRRVENNPYFTETDERSNDVNSSVDIIYENKCQSDPLRLSKSSRLFGFMCCPSSERKVALLISDGRMIIWELKAKRLQGEASVLSQEALKASLPCNTDSERLRYHVNPNLTLSDVIPPPLTSGNVIQNSVHYKFVMVTLSSSVSSPPTCAVMCPPLTTKNWGSYKPLLAVGNTQGCIQVFNLGTGLLAREYTIHTGAVKGITWSSLESFFSWAQASGSTSKNELQLVSIKTGQTTPIELGKAAEESTVEALKVSQLRQYFLVVIKDRPLQLWDLKNLTVLREMPSNFPSVTALEWSPSLHSKHLKKKLSQQLEQNASGIAANVLDPSRANQTQTQSWIKEHFVCVDQDRVLYHFLVEGTVIKDGSKVQCDSTLGIVTYVAWKGDYLVLSDVDGNLSIWELKARVTRSIATHRGHIKKIKFAPGRGNFKLGVLFSDGVDIWDLQKFEIFSSYKLPKESPPLIDLDWLASDLPITTHTNGAILVMTMDLNNSTSSMAQMDLDGPLWCPRIMEPKSSLILKSILQHSLGRDKYSLTDISDLEIKKEESVSAIQDQLKMIPLAIENLLQNSTLGTAQKCYLAAFLFGDESETAFWEVALHFLRREKARLLCAKHQSDHQPLYNRARSYSADLFNPSEATAKLRRSFSARSLDLLSIDDDLDSCGQEETGTNGSETCCCYPVSLDTCYDILSDTDAFQRSQLDRLALHDSKRSTYEHTKKCADTLVLLGQADRAVQLFLETDSANDNYYVDSLRACLVATIRSSGASQSTIKLVATNLIASGKLAEGVQLLCLIDKGLDACRYLQTYGEWDRAAWLAKVPLCMLLQATLSYPDCAEVVRRWIEHLSSTHTSQQSKAVLVLLSLGKFYKALDMLYSMRYFDRAAMFAEACQEYGFLSPSDEKNTALVHAVYTEYARYLHGLGLEKPAYFFASKAGPKARQLLDGL</sequence>
<dbReference type="Proteomes" id="UP000275408">
    <property type="component" value="Unassembled WGS sequence"/>
</dbReference>
<dbReference type="InterPro" id="IPR057854">
    <property type="entry name" value="TPR_WDR11"/>
</dbReference>
<feature type="domain" description="WDR11 first beta-propeller" evidence="2">
    <location>
        <begin position="15"/>
        <end position="162"/>
    </location>
</feature>
<keyword evidence="6" id="KW-1185">Reference proteome</keyword>
<dbReference type="InterPro" id="IPR015943">
    <property type="entry name" value="WD40/YVTN_repeat-like_dom_sf"/>
</dbReference>
<evidence type="ECO:0008006" key="7">
    <source>
        <dbReference type="Google" id="ProtNLM"/>
    </source>
</evidence>
<dbReference type="GO" id="GO:0005737">
    <property type="term" value="C:cytoplasm"/>
    <property type="evidence" value="ECO:0007669"/>
    <property type="project" value="TreeGrafter"/>
</dbReference>
<dbReference type="Pfam" id="PF23751">
    <property type="entry name" value="Beta-prop_WDR11_1st"/>
    <property type="match status" value="2"/>
</dbReference>
<evidence type="ECO:0000259" key="3">
    <source>
        <dbReference type="Pfam" id="PF23752"/>
    </source>
</evidence>
<protein>
    <recommendedName>
        <fullName evidence="7">WD repeat-containing protein 11</fullName>
    </recommendedName>
</protein>
<comment type="caution">
    <text evidence="5">The sequence shown here is derived from an EMBL/GenBank/DDBJ whole genome shotgun (WGS) entry which is preliminary data.</text>
</comment>
<dbReference type="Pfam" id="PF23752">
    <property type="entry name" value="Beta-prop_WDR11_2nd"/>
    <property type="match status" value="1"/>
</dbReference>
<evidence type="ECO:0000313" key="5">
    <source>
        <dbReference type="EMBL" id="RMX57734.1"/>
    </source>
</evidence>
<feature type="region of interest" description="Disordered" evidence="1">
    <location>
        <begin position="201"/>
        <end position="229"/>
    </location>
</feature>
<reference evidence="5 6" key="1">
    <citation type="journal article" date="2018" name="Sci. Rep.">
        <title>Comparative analysis of the Pocillopora damicornis genome highlights role of immune system in coral evolution.</title>
        <authorList>
            <person name="Cunning R."/>
            <person name="Bay R.A."/>
            <person name="Gillette P."/>
            <person name="Baker A.C."/>
            <person name="Traylor-Knowles N."/>
        </authorList>
    </citation>
    <scope>NUCLEOTIDE SEQUENCE [LARGE SCALE GENOMIC DNA]</scope>
    <source>
        <strain evidence="5">RSMAS</strain>
        <tissue evidence="5">Whole animal</tissue>
    </source>
</reference>
<accession>A0A3M6UW24</accession>
<name>A0A3M6UW24_POCDA</name>
<evidence type="ECO:0000313" key="6">
    <source>
        <dbReference type="Proteomes" id="UP000275408"/>
    </source>
</evidence>